<dbReference type="EMBL" id="FOTC01000003">
    <property type="protein sequence ID" value="SFL28022.1"/>
    <property type="molecule type" value="Genomic_DNA"/>
</dbReference>
<keyword evidence="1" id="KW-1133">Transmembrane helix</keyword>
<dbReference type="Pfam" id="PF26413">
    <property type="entry name" value="DUF8108"/>
    <property type="match status" value="1"/>
</dbReference>
<dbReference type="AlphaFoldDB" id="A0A1I4GD83"/>
<dbReference type="RefSeq" id="WP_089870404.1">
    <property type="nucleotide sequence ID" value="NZ_FOTC01000003.1"/>
</dbReference>
<proteinExistence type="predicted"/>
<protein>
    <recommendedName>
        <fullName evidence="2">DUF8108 domain-containing protein</fullName>
    </recommendedName>
</protein>
<reference evidence="4" key="1">
    <citation type="submission" date="2016-10" db="EMBL/GenBank/DDBJ databases">
        <authorList>
            <person name="Varghese N."/>
            <person name="Submissions S."/>
        </authorList>
    </citation>
    <scope>NUCLEOTIDE SEQUENCE [LARGE SCALE GENOMIC DNA]</scope>
    <source>
        <strain evidence="4">CGMCC 1.7738</strain>
    </source>
</reference>
<evidence type="ECO:0000259" key="2">
    <source>
        <dbReference type="Pfam" id="PF26413"/>
    </source>
</evidence>
<gene>
    <name evidence="3" type="ORF">SAMN04487950_3215</name>
</gene>
<evidence type="ECO:0000313" key="4">
    <source>
        <dbReference type="Proteomes" id="UP000199607"/>
    </source>
</evidence>
<keyword evidence="1" id="KW-0472">Membrane</keyword>
<keyword evidence="1" id="KW-0812">Transmembrane</keyword>
<dbReference type="Proteomes" id="UP000199607">
    <property type="component" value="Unassembled WGS sequence"/>
</dbReference>
<name>A0A1I4GD83_9EURY</name>
<accession>A0A1I4GD83</accession>
<feature type="domain" description="DUF8108" evidence="2">
    <location>
        <begin position="52"/>
        <end position="119"/>
    </location>
</feature>
<evidence type="ECO:0000256" key="1">
    <source>
        <dbReference type="SAM" id="Phobius"/>
    </source>
</evidence>
<dbReference type="STRING" id="553466.SAMN04487950_3215"/>
<sequence>MDRRLLAVVGVCVTLFVAFLARGVLLSVGRVALVALLLALVAGVALLVTREPAYGRFTVGERTRILRRPVDEQGAHRCVDCEQAVTDGERRRFVREWVLFGVPLVLLDDGENVYCSACAGDETSELADDELLREK</sequence>
<evidence type="ECO:0000313" key="3">
    <source>
        <dbReference type="EMBL" id="SFL28022.1"/>
    </source>
</evidence>
<organism evidence="3 4">
    <name type="scientific">Halogranum rubrum</name>
    <dbReference type="NCBI Taxonomy" id="553466"/>
    <lineage>
        <taxon>Archaea</taxon>
        <taxon>Methanobacteriati</taxon>
        <taxon>Methanobacteriota</taxon>
        <taxon>Stenosarchaea group</taxon>
        <taxon>Halobacteria</taxon>
        <taxon>Halobacteriales</taxon>
        <taxon>Haloferacaceae</taxon>
    </lineage>
</organism>
<keyword evidence="4" id="KW-1185">Reference proteome</keyword>
<dbReference type="InterPro" id="IPR058421">
    <property type="entry name" value="DUF8108_C"/>
</dbReference>
<feature type="transmembrane region" description="Helical" evidence="1">
    <location>
        <begin position="31"/>
        <end position="48"/>
    </location>
</feature>